<keyword evidence="5" id="KW-1185">Reference proteome</keyword>
<feature type="domain" description="CBS" evidence="3">
    <location>
        <begin position="233"/>
        <end position="284"/>
    </location>
</feature>
<dbReference type="Gene3D" id="3.10.580.10">
    <property type="entry name" value="CBS-domain"/>
    <property type="match status" value="2"/>
</dbReference>
<dbReference type="PANTHER" id="PTHR43080:SF29">
    <property type="entry name" value="OS02G0818000 PROTEIN"/>
    <property type="match status" value="1"/>
</dbReference>
<dbReference type="Pfam" id="PF00571">
    <property type="entry name" value="CBS"/>
    <property type="match status" value="4"/>
</dbReference>
<dbReference type="SMART" id="SM00116">
    <property type="entry name" value="CBS"/>
    <property type="match status" value="4"/>
</dbReference>
<evidence type="ECO:0000259" key="3">
    <source>
        <dbReference type="PROSITE" id="PS51371"/>
    </source>
</evidence>
<feature type="domain" description="CBS" evidence="3">
    <location>
        <begin position="7"/>
        <end position="69"/>
    </location>
</feature>
<evidence type="ECO:0000256" key="1">
    <source>
        <dbReference type="ARBA" id="ARBA00023122"/>
    </source>
</evidence>
<feature type="domain" description="CBS" evidence="3">
    <location>
        <begin position="70"/>
        <end position="126"/>
    </location>
</feature>
<dbReference type="SUPFAM" id="SSF54631">
    <property type="entry name" value="CBS-domain pair"/>
    <property type="match status" value="2"/>
</dbReference>
<dbReference type="EMBL" id="LOPV01000107">
    <property type="protein sequence ID" value="KTG29299.1"/>
    <property type="molecule type" value="Genomic_DNA"/>
</dbReference>
<dbReference type="RefSeq" id="WP_058571583.1">
    <property type="nucleotide sequence ID" value="NZ_LOPV01000107.1"/>
</dbReference>
<dbReference type="Proteomes" id="UP000053157">
    <property type="component" value="Unassembled WGS sequence"/>
</dbReference>
<sequence length="284" mass="30935">MKVADAMTPGEEVVTVSLPGTRDDVLEYLQERGFSSVPVVKETDDGATYRGLISREDLIKHPDEDQLAVLVREVPTASADDDLDTVAATMVAEDARRIPVVDGDEIEGIITVTDVVRAIARGDIDGETLVGDLASKNVNTTYVETPLPVVEREIYYANVPYAVVLDEETSLAGIVTEVDIIEVARVVEGEAGTGDSVANQDDEWMWEGIKAVGNRYIPTRNVEIPAEPVSKFMSDNLETVSTRASAKDAAQMMIREDIEQIPLVTGDELIGIVRDINLLEALYE</sequence>
<dbReference type="InterPro" id="IPR046342">
    <property type="entry name" value="CBS_dom_sf"/>
</dbReference>
<dbReference type="OrthoDB" id="85195at2157"/>
<dbReference type="AlphaFoldDB" id="A0A0W1SSM6"/>
<name>A0A0W1SSM6_9EURY</name>
<evidence type="ECO:0000313" key="4">
    <source>
        <dbReference type="EMBL" id="KTG29299.1"/>
    </source>
</evidence>
<proteinExistence type="predicted"/>
<dbReference type="CDD" id="cd04614">
    <property type="entry name" value="CBS_pair_arch2_repeat2"/>
    <property type="match status" value="1"/>
</dbReference>
<dbReference type="PANTHER" id="PTHR43080">
    <property type="entry name" value="CBS DOMAIN-CONTAINING PROTEIN CBSX3, MITOCHONDRIAL"/>
    <property type="match status" value="1"/>
</dbReference>
<gene>
    <name evidence="4" type="ORF">AUR66_11010</name>
</gene>
<accession>A0A0W1SSM6</accession>
<organism evidence="4 5">
    <name type="scientific">Haloferax profundi</name>
    <dbReference type="NCBI Taxonomy" id="1544718"/>
    <lineage>
        <taxon>Archaea</taxon>
        <taxon>Methanobacteriati</taxon>
        <taxon>Methanobacteriota</taxon>
        <taxon>Stenosarchaea group</taxon>
        <taxon>Halobacteria</taxon>
        <taxon>Halobacteriales</taxon>
        <taxon>Haloferacaceae</taxon>
        <taxon>Haloferax</taxon>
    </lineage>
</organism>
<dbReference type="PROSITE" id="PS51371">
    <property type="entry name" value="CBS"/>
    <property type="match status" value="3"/>
</dbReference>
<reference evidence="4 5" key="1">
    <citation type="submission" date="2015-12" db="EMBL/GenBank/DDBJ databases">
        <title>Haloferax profundi sp. nov. isolated from the Discovery deep brine-seawater interface in the Red Sea.</title>
        <authorList>
            <person name="Zhang G."/>
            <person name="Stingl U."/>
            <person name="Rashid M."/>
        </authorList>
    </citation>
    <scope>NUCLEOTIDE SEQUENCE [LARGE SCALE GENOMIC DNA]</scope>
    <source>
        <strain evidence="4 5">SB29</strain>
    </source>
</reference>
<protein>
    <submittedName>
        <fullName evidence="4">Signal transduction protein</fullName>
    </submittedName>
</protein>
<keyword evidence="1 2" id="KW-0129">CBS domain</keyword>
<evidence type="ECO:0000313" key="5">
    <source>
        <dbReference type="Proteomes" id="UP000053157"/>
    </source>
</evidence>
<comment type="caution">
    <text evidence="4">The sequence shown here is derived from an EMBL/GenBank/DDBJ whole genome shotgun (WGS) entry which is preliminary data.</text>
</comment>
<evidence type="ECO:0000256" key="2">
    <source>
        <dbReference type="PROSITE-ProRule" id="PRU00703"/>
    </source>
</evidence>
<dbReference type="InterPro" id="IPR000644">
    <property type="entry name" value="CBS_dom"/>
</dbReference>
<dbReference type="InterPro" id="IPR051257">
    <property type="entry name" value="Diverse_CBS-Domain"/>
</dbReference>